<evidence type="ECO:0000313" key="1">
    <source>
        <dbReference type="EMBL" id="KKK89894.1"/>
    </source>
</evidence>
<comment type="caution">
    <text evidence="1">The sequence shown here is derived from an EMBL/GenBank/DDBJ whole genome shotgun (WGS) entry which is preliminary data.</text>
</comment>
<protein>
    <submittedName>
        <fullName evidence="1">Uncharacterized protein</fullName>
    </submittedName>
</protein>
<dbReference type="AlphaFoldDB" id="A0A0F9BH32"/>
<accession>A0A0F9BH32</accession>
<feature type="non-terminal residue" evidence="1">
    <location>
        <position position="1"/>
    </location>
</feature>
<reference evidence="1" key="1">
    <citation type="journal article" date="2015" name="Nature">
        <title>Complex archaea that bridge the gap between prokaryotes and eukaryotes.</title>
        <authorList>
            <person name="Spang A."/>
            <person name="Saw J.H."/>
            <person name="Jorgensen S.L."/>
            <person name="Zaremba-Niedzwiedzka K."/>
            <person name="Martijn J."/>
            <person name="Lind A.E."/>
            <person name="van Eijk R."/>
            <person name="Schleper C."/>
            <person name="Guy L."/>
            <person name="Ettema T.J."/>
        </authorList>
    </citation>
    <scope>NUCLEOTIDE SEQUENCE</scope>
</reference>
<sequence length="375" mass="43977">LVDSQFFDSIVLHTIENGLGFLYQLGYKPLGRKEDTYYYDLTNHFILEICQKLAVNSPKDLGQPTSLYTTVFRRILGFVTQQTVKFKTENPLAIGVKLYVLGELFRLPIPFSLRTPILKDFINVLNHLIKEMHKSSISHVFFFAILQKIWVQVFHPSHVINPKPYQSFLSGLMKFYEVIISIRIKTENTTMNHPFINQMNRAFIDLLYYLIKIFKELELEETLIDIYNILNTNLLKIGDNLFRTHPEKEYYKWLLEPLAIIRFLMINSKLQEHSVILSKGDIFDSLCSIGTIILLHAFSRTDKKSQKSFQYKPEIQKIITKVFPLDELFNCIEYRRGSWKIFGHLIGSEILQFHNTFTNPEIVFRVINSLIPSRP</sequence>
<organism evidence="1">
    <name type="scientific">marine sediment metagenome</name>
    <dbReference type="NCBI Taxonomy" id="412755"/>
    <lineage>
        <taxon>unclassified sequences</taxon>
        <taxon>metagenomes</taxon>
        <taxon>ecological metagenomes</taxon>
    </lineage>
</organism>
<proteinExistence type="predicted"/>
<dbReference type="EMBL" id="LAZR01049331">
    <property type="protein sequence ID" value="KKK89894.1"/>
    <property type="molecule type" value="Genomic_DNA"/>
</dbReference>
<gene>
    <name evidence="1" type="ORF">LCGC14_2728530</name>
</gene>
<name>A0A0F9BH32_9ZZZZ</name>